<dbReference type="InterPro" id="IPR013974">
    <property type="entry name" value="SAF"/>
</dbReference>
<name>A0ABW5RC45_9BACL</name>
<keyword evidence="1" id="KW-0812">Transmembrane</keyword>
<sequence>MSKRQHLMIGIISALIAIGAACLLYWFQVRHMEMEEQMSVIVPKTFVDSGTRLTEEMLATKQIPKSAYHDDLIADKQEIIGLDTWIPLGEGEPILKWKLNLYHLFPAEGQATFQIPTDYICSVSNGIRAGDEVVLYISGGEEPSMRLFDESIVVASVRTGANQEVDHAEHSLAQAMADGNEQQLYAARREPNGHIEFINLNLTEEQWKQLDETCSSGERQLVIAYQSSFSSPSQDMKEGAS</sequence>
<evidence type="ECO:0000313" key="4">
    <source>
        <dbReference type="Proteomes" id="UP001597497"/>
    </source>
</evidence>
<feature type="domain" description="SAF" evidence="2">
    <location>
        <begin position="40"/>
        <end position="95"/>
    </location>
</feature>
<dbReference type="EMBL" id="JBHUMM010000042">
    <property type="protein sequence ID" value="MFD2672532.1"/>
    <property type="molecule type" value="Genomic_DNA"/>
</dbReference>
<dbReference type="PROSITE" id="PS51257">
    <property type="entry name" value="PROKAR_LIPOPROTEIN"/>
    <property type="match status" value="1"/>
</dbReference>
<protein>
    <submittedName>
        <fullName evidence="3">SAF domain-containing protein</fullName>
    </submittedName>
</protein>
<keyword evidence="1" id="KW-0472">Membrane</keyword>
<dbReference type="Proteomes" id="UP001597497">
    <property type="component" value="Unassembled WGS sequence"/>
</dbReference>
<gene>
    <name evidence="3" type="ORF">ACFSUC_13260</name>
</gene>
<dbReference type="Pfam" id="PF08666">
    <property type="entry name" value="SAF"/>
    <property type="match status" value="1"/>
</dbReference>
<proteinExistence type="predicted"/>
<accession>A0ABW5RC45</accession>
<evidence type="ECO:0000313" key="3">
    <source>
        <dbReference type="EMBL" id="MFD2672532.1"/>
    </source>
</evidence>
<keyword evidence="4" id="KW-1185">Reference proteome</keyword>
<evidence type="ECO:0000259" key="2">
    <source>
        <dbReference type="Pfam" id="PF08666"/>
    </source>
</evidence>
<comment type="caution">
    <text evidence="3">The sequence shown here is derived from an EMBL/GenBank/DDBJ whole genome shotgun (WGS) entry which is preliminary data.</text>
</comment>
<reference evidence="4" key="1">
    <citation type="journal article" date="2019" name="Int. J. Syst. Evol. Microbiol.">
        <title>The Global Catalogue of Microorganisms (GCM) 10K type strain sequencing project: providing services to taxonomists for standard genome sequencing and annotation.</title>
        <authorList>
            <consortium name="The Broad Institute Genomics Platform"/>
            <consortium name="The Broad Institute Genome Sequencing Center for Infectious Disease"/>
            <person name="Wu L."/>
            <person name="Ma J."/>
        </authorList>
    </citation>
    <scope>NUCLEOTIDE SEQUENCE [LARGE SCALE GENOMIC DNA]</scope>
    <source>
        <strain evidence="4">KCTC 33676</strain>
    </source>
</reference>
<feature type="transmembrane region" description="Helical" evidence="1">
    <location>
        <begin position="7"/>
        <end position="27"/>
    </location>
</feature>
<organism evidence="3 4">
    <name type="scientific">Marinicrinis sediminis</name>
    <dbReference type="NCBI Taxonomy" id="1652465"/>
    <lineage>
        <taxon>Bacteria</taxon>
        <taxon>Bacillati</taxon>
        <taxon>Bacillota</taxon>
        <taxon>Bacilli</taxon>
        <taxon>Bacillales</taxon>
        <taxon>Paenibacillaceae</taxon>
    </lineage>
</organism>
<dbReference type="CDD" id="cd11614">
    <property type="entry name" value="SAF_CpaB_FlgA_like"/>
    <property type="match status" value="1"/>
</dbReference>
<evidence type="ECO:0000256" key="1">
    <source>
        <dbReference type="SAM" id="Phobius"/>
    </source>
</evidence>
<dbReference type="RefSeq" id="WP_379930098.1">
    <property type="nucleotide sequence ID" value="NZ_JBHUMM010000042.1"/>
</dbReference>
<keyword evidence="1" id="KW-1133">Transmembrane helix</keyword>